<dbReference type="GO" id="GO:0016853">
    <property type="term" value="F:isomerase activity"/>
    <property type="evidence" value="ECO:0007669"/>
    <property type="project" value="UniProtKB-KW"/>
</dbReference>
<reference evidence="3 4" key="1">
    <citation type="submission" date="2020-09" db="EMBL/GenBank/DDBJ databases">
        <title>Pedobacter sp. SW-16 isolated from soil near Yeocheon.</title>
        <authorList>
            <person name="Im H.S."/>
            <person name="Joung Y."/>
            <person name="Lee S.-S."/>
        </authorList>
    </citation>
    <scope>NUCLEOTIDE SEQUENCE [LARGE SCALE GENOMIC DNA]</scope>
    <source>
        <strain evidence="3 4">SW-16</strain>
    </source>
</reference>
<evidence type="ECO:0000259" key="2">
    <source>
        <dbReference type="Pfam" id="PF01261"/>
    </source>
</evidence>
<dbReference type="EMBL" id="CP061171">
    <property type="protein sequence ID" value="QNR86385.1"/>
    <property type="molecule type" value="Genomic_DNA"/>
</dbReference>
<proteinExistence type="predicted"/>
<dbReference type="InterPro" id="IPR036237">
    <property type="entry name" value="Xyl_isomerase-like_sf"/>
</dbReference>
<accession>A0ABX6TRV6</accession>
<dbReference type="InterPro" id="IPR050417">
    <property type="entry name" value="Sugar_Epim/Isomerase"/>
</dbReference>
<feature type="domain" description="Xylose isomerase-like TIM barrel" evidence="2">
    <location>
        <begin position="55"/>
        <end position="274"/>
    </location>
</feature>
<dbReference type="Gene3D" id="3.20.20.150">
    <property type="entry name" value="Divalent-metal-dependent TIM barrel enzymes"/>
    <property type="match status" value="1"/>
</dbReference>
<dbReference type="Proteomes" id="UP000516439">
    <property type="component" value="Chromosome"/>
</dbReference>
<name>A0ABX6TRV6_9SPHI</name>
<keyword evidence="4" id="KW-1185">Reference proteome</keyword>
<sequence length="309" mass="34672">MEHQNRRSFIGHVALLTGALMMPDQLLLAIEKNSNYKVAVIDLMILKRQKISALSLAKEIGADGLEIDMGGLGDRETFDNKLADPKIRQEYMDKAKELNLEICSLAMTGFYAQSFAKRPTYQKMVQDCLDTAKAMHIKVVFLPLGIQGDLVKNPELREPIVKRLKVAGKMAAKAGITIGIESALDARGELQLLKDIDCKHVKSYFNFSNAIKNGRDLYQELRILGKKNIVQIHATNEDGVWLQNDPKIDLNKVKGTLDDMGWSGWLVVERSRDAKQPINVKYNFSANTSYLKSVFQSKDSSLRGTKQSQ</sequence>
<dbReference type="InterPro" id="IPR013022">
    <property type="entry name" value="Xyl_isomerase-like_TIM-brl"/>
</dbReference>
<dbReference type="SUPFAM" id="SSF51658">
    <property type="entry name" value="Xylose isomerase-like"/>
    <property type="match status" value="1"/>
</dbReference>
<dbReference type="Pfam" id="PF01261">
    <property type="entry name" value="AP_endonuc_2"/>
    <property type="match status" value="1"/>
</dbReference>
<gene>
    <name evidence="3" type="ORF">H9N25_08330</name>
</gene>
<dbReference type="PANTHER" id="PTHR43489:SF1">
    <property type="entry name" value="L-RIBULOSE-5-PHOSPHATE 3-EPIMERASE SGBU-RELATED"/>
    <property type="match status" value="1"/>
</dbReference>
<keyword evidence="1 3" id="KW-0413">Isomerase</keyword>
<dbReference type="RefSeq" id="WP_190328566.1">
    <property type="nucleotide sequence ID" value="NZ_CP061171.1"/>
</dbReference>
<organism evidence="3 4">
    <name type="scientific">Pedobacter riviphilus</name>
    <dbReference type="NCBI Taxonomy" id="2766984"/>
    <lineage>
        <taxon>Bacteria</taxon>
        <taxon>Pseudomonadati</taxon>
        <taxon>Bacteroidota</taxon>
        <taxon>Sphingobacteriia</taxon>
        <taxon>Sphingobacteriales</taxon>
        <taxon>Sphingobacteriaceae</taxon>
        <taxon>Pedobacter</taxon>
    </lineage>
</organism>
<evidence type="ECO:0000256" key="1">
    <source>
        <dbReference type="ARBA" id="ARBA00023235"/>
    </source>
</evidence>
<evidence type="ECO:0000313" key="3">
    <source>
        <dbReference type="EMBL" id="QNR86385.1"/>
    </source>
</evidence>
<dbReference type="PANTHER" id="PTHR43489">
    <property type="entry name" value="ISOMERASE"/>
    <property type="match status" value="1"/>
</dbReference>
<protein>
    <submittedName>
        <fullName evidence="3">Sugar phosphate isomerase/epimerase</fullName>
    </submittedName>
</protein>
<evidence type="ECO:0000313" key="4">
    <source>
        <dbReference type="Proteomes" id="UP000516439"/>
    </source>
</evidence>